<dbReference type="Gene3D" id="1.10.287.1060">
    <property type="entry name" value="ESAT-6-like"/>
    <property type="match status" value="1"/>
</dbReference>
<reference evidence="1 2" key="1">
    <citation type="submission" date="2024-01" db="EMBL/GenBank/DDBJ databases">
        <title>the genome sequence of strain Microbacterium schleiferi NBRC 15075.</title>
        <authorList>
            <person name="Ding Y."/>
            <person name="Zhang G."/>
        </authorList>
    </citation>
    <scope>NUCLEOTIDE SEQUENCE [LARGE SCALE GENOMIC DNA]</scope>
    <source>
        <strain evidence="1 2">NBRC 15075</strain>
    </source>
</reference>
<dbReference type="RefSeq" id="WP_331792112.1">
    <property type="nucleotide sequence ID" value="NZ_BAAAUO010000012.1"/>
</dbReference>
<protein>
    <submittedName>
        <fullName evidence="1">WXG100 family type VII secretion target</fullName>
    </submittedName>
</protein>
<comment type="caution">
    <text evidence="1">The sequence shown here is derived from an EMBL/GenBank/DDBJ whole genome shotgun (WGS) entry which is preliminary data.</text>
</comment>
<keyword evidence="2" id="KW-1185">Reference proteome</keyword>
<organism evidence="1 2">
    <name type="scientific">Microbacterium schleiferi</name>
    <dbReference type="NCBI Taxonomy" id="69362"/>
    <lineage>
        <taxon>Bacteria</taxon>
        <taxon>Bacillati</taxon>
        <taxon>Actinomycetota</taxon>
        <taxon>Actinomycetes</taxon>
        <taxon>Micrococcales</taxon>
        <taxon>Microbacteriaceae</taxon>
        <taxon>Microbacterium</taxon>
    </lineage>
</organism>
<dbReference type="EMBL" id="JAZHOV010000007">
    <property type="protein sequence ID" value="MEF2255970.1"/>
    <property type="molecule type" value="Genomic_DNA"/>
</dbReference>
<dbReference type="InterPro" id="IPR036689">
    <property type="entry name" value="ESAT-6-like_sf"/>
</dbReference>
<accession>A0ABU7V9L4</accession>
<sequence>MANLNVTYDQMTGAATRLRAGQSDLEAKLNELRSLVNQLVQDGFTTSRASGAFESSYEQFTTGATRTVQGIDGMAQFLEKAAQALQSTDEQLASQIGN</sequence>
<dbReference type="Pfam" id="PF06013">
    <property type="entry name" value="WXG100"/>
    <property type="match status" value="1"/>
</dbReference>
<evidence type="ECO:0000313" key="2">
    <source>
        <dbReference type="Proteomes" id="UP001351900"/>
    </source>
</evidence>
<dbReference type="Proteomes" id="UP001351900">
    <property type="component" value="Unassembled WGS sequence"/>
</dbReference>
<gene>
    <name evidence="1" type="ORF">V2V91_12625</name>
</gene>
<dbReference type="InterPro" id="IPR010310">
    <property type="entry name" value="T7SS_ESAT-6-like"/>
</dbReference>
<name>A0ABU7V9L4_9MICO</name>
<evidence type="ECO:0000313" key="1">
    <source>
        <dbReference type="EMBL" id="MEF2255970.1"/>
    </source>
</evidence>
<dbReference type="SUPFAM" id="SSF140453">
    <property type="entry name" value="EsxAB dimer-like"/>
    <property type="match status" value="1"/>
</dbReference>
<proteinExistence type="predicted"/>